<dbReference type="PANTHER" id="PTHR46865:SF2">
    <property type="entry name" value="MONOOXYGENASE"/>
    <property type="match status" value="1"/>
</dbReference>
<dbReference type="PANTHER" id="PTHR46865">
    <property type="entry name" value="OXIDOREDUCTASE-RELATED"/>
    <property type="match status" value="1"/>
</dbReference>
<dbReference type="PRINTS" id="PR00420">
    <property type="entry name" value="RNGMNOXGNASE"/>
</dbReference>
<dbReference type="InterPro" id="IPR036188">
    <property type="entry name" value="FAD/NAD-bd_sf"/>
</dbReference>
<dbReference type="Gene3D" id="3.30.9.10">
    <property type="entry name" value="D-Amino Acid Oxidase, subunit A, domain 2"/>
    <property type="match status" value="1"/>
</dbReference>
<sequence>MSRQRRPRVLITGGSIAGPALAWSLHREGFEAVVLERSPQRRAAGQNIDIRGLGHEILHRMGIHDAVTGSLTGEVGTRFVDESGRPFVEVSPEEGRDGPTAQVEILRGQLAGILLDLIADDVEVRYGDFVTAVDQDATGVDVTLDSGRRERFDLLLVAEGRSSRTRRLLFAEEARTVDKGVSIAYGTIDRRSADTDWWTWLSTTGGRSIAIRPDNVGTLRAHMSFLTPPFGFETLPSDAQIAILRERFRGVGWETDRVVDGFVARPEEFYTERMSQVIMPRWSAGRVALVGDAAWGSGPTGMGTTLSLVGSHVLAGELGRTLREPGATPAAAFARYEKLLRRYVDSAQGLPPGAPGILHPMTSTGVSIMRAFLRVTTSRPVRGIAEKNLLTSQKHVPVLPEYPRLRGRDTSVGVRS</sequence>
<feature type="domain" description="FAD-binding" evidence="1">
    <location>
        <begin position="8"/>
        <end position="325"/>
    </location>
</feature>
<dbReference type="Pfam" id="PF01494">
    <property type="entry name" value="FAD_binding_3"/>
    <property type="match status" value="1"/>
</dbReference>
<evidence type="ECO:0000313" key="2">
    <source>
        <dbReference type="EMBL" id="RZT86037.1"/>
    </source>
</evidence>
<gene>
    <name evidence="2" type="ORF">EV383_2925</name>
</gene>
<dbReference type="SUPFAM" id="SSF51905">
    <property type="entry name" value="FAD/NAD(P)-binding domain"/>
    <property type="match status" value="1"/>
</dbReference>
<organism evidence="2 3">
    <name type="scientific">Pseudonocardia sediminis</name>
    <dbReference type="NCBI Taxonomy" id="1397368"/>
    <lineage>
        <taxon>Bacteria</taxon>
        <taxon>Bacillati</taxon>
        <taxon>Actinomycetota</taxon>
        <taxon>Actinomycetes</taxon>
        <taxon>Pseudonocardiales</taxon>
        <taxon>Pseudonocardiaceae</taxon>
        <taxon>Pseudonocardia</taxon>
    </lineage>
</organism>
<dbReference type="InterPro" id="IPR051704">
    <property type="entry name" value="FAD_aromatic-hydroxylase"/>
</dbReference>
<dbReference type="EMBL" id="SHKL01000001">
    <property type="protein sequence ID" value="RZT86037.1"/>
    <property type="molecule type" value="Genomic_DNA"/>
</dbReference>
<dbReference type="OrthoDB" id="4293235at2"/>
<keyword evidence="3" id="KW-1185">Reference proteome</keyword>
<protein>
    <submittedName>
        <fullName evidence="2">2-polyprenyl-6-methoxyphenol hydroxylase-like FAD-dependent oxidoreductase</fullName>
    </submittedName>
</protein>
<reference evidence="2 3" key="1">
    <citation type="submission" date="2019-02" db="EMBL/GenBank/DDBJ databases">
        <title>Sequencing the genomes of 1000 actinobacteria strains.</title>
        <authorList>
            <person name="Klenk H.-P."/>
        </authorList>
    </citation>
    <scope>NUCLEOTIDE SEQUENCE [LARGE SCALE GENOMIC DNA]</scope>
    <source>
        <strain evidence="2 3">DSM 45779</strain>
    </source>
</reference>
<comment type="caution">
    <text evidence="2">The sequence shown here is derived from an EMBL/GenBank/DDBJ whole genome shotgun (WGS) entry which is preliminary data.</text>
</comment>
<dbReference type="InterPro" id="IPR002938">
    <property type="entry name" value="FAD-bd"/>
</dbReference>
<dbReference type="AlphaFoldDB" id="A0A4Q7UVM7"/>
<dbReference type="GO" id="GO:0071949">
    <property type="term" value="F:FAD binding"/>
    <property type="evidence" value="ECO:0007669"/>
    <property type="project" value="InterPro"/>
</dbReference>
<dbReference type="Proteomes" id="UP000291591">
    <property type="component" value="Unassembled WGS sequence"/>
</dbReference>
<dbReference type="Gene3D" id="3.50.50.60">
    <property type="entry name" value="FAD/NAD(P)-binding domain"/>
    <property type="match status" value="1"/>
</dbReference>
<dbReference type="RefSeq" id="WP_130290404.1">
    <property type="nucleotide sequence ID" value="NZ_SHKL01000001.1"/>
</dbReference>
<name>A0A4Q7UVM7_PSEST</name>
<accession>A0A4Q7UVM7</accession>
<evidence type="ECO:0000259" key="1">
    <source>
        <dbReference type="Pfam" id="PF01494"/>
    </source>
</evidence>
<evidence type="ECO:0000313" key="3">
    <source>
        <dbReference type="Proteomes" id="UP000291591"/>
    </source>
</evidence>
<proteinExistence type="predicted"/>